<sequence length="365" mass="42150">MDTMMETSQENQQSTAQRKRKADEIEGEGQDDGEDDGDASSREGFQEWDVDSFEDGHQYIPNKKIDPNDEEAQKMRRYRLQMYESNGFNVDKENFPGRVAYRELYPIDLDQPFKSGLTGRAYMQNNVDLTVDKFNKINGLSLTCVSIVRAVVCTVSCSLKSYITFMATETPDGHLVEYQAKTEQMPWYEDCVSSDSSADSIASSRGSDQAWDVDSFDDESEYQPPDRMCPIEEEIKLMRLYRPKMNRSKGFYVDGETYPGETVFFSQVDLDERFPGIELTGREHMQSLVDLALEKYNNIKETNVTCESIVRANLTRVNGYKLYITFMARESPEGELVEYQAKTERKVWQRKYHAMFCRPTPKSKD</sequence>
<dbReference type="SUPFAM" id="SSF54403">
    <property type="entry name" value="Cystatin/monellin"/>
    <property type="match status" value="1"/>
</dbReference>
<keyword evidence="3" id="KW-1185">Reference proteome</keyword>
<protein>
    <recommendedName>
        <fullName evidence="4">Cystatin domain-containing protein</fullName>
    </recommendedName>
</protein>
<evidence type="ECO:0008006" key="4">
    <source>
        <dbReference type="Google" id="ProtNLM"/>
    </source>
</evidence>
<proteinExistence type="predicted"/>
<evidence type="ECO:0000313" key="2">
    <source>
        <dbReference type="EMBL" id="KAG2272719.1"/>
    </source>
</evidence>
<comment type="caution">
    <text evidence="2">The sequence shown here is derived from an EMBL/GenBank/DDBJ whole genome shotgun (WGS) entry which is preliminary data.</text>
</comment>
<feature type="region of interest" description="Disordered" evidence="1">
    <location>
        <begin position="198"/>
        <end position="225"/>
    </location>
</feature>
<dbReference type="PANTHER" id="PTHR31228:SF33">
    <property type="entry name" value="CYSTATIN DOMAIN-CONTAINING PROTEIN"/>
    <property type="match status" value="1"/>
</dbReference>
<dbReference type="EMBL" id="JAAMPC010000013">
    <property type="protein sequence ID" value="KAG2272719.1"/>
    <property type="molecule type" value="Genomic_DNA"/>
</dbReference>
<dbReference type="OrthoDB" id="1070026at2759"/>
<reference evidence="2 3" key="1">
    <citation type="submission" date="2020-02" db="EMBL/GenBank/DDBJ databases">
        <authorList>
            <person name="Ma Q."/>
            <person name="Huang Y."/>
            <person name="Song X."/>
            <person name="Pei D."/>
        </authorList>
    </citation>
    <scope>NUCLEOTIDE SEQUENCE [LARGE SCALE GENOMIC DNA]</scope>
    <source>
        <strain evidence="2">Sxm20200214</strain>
        <tissue evidence="2">Leaf</tissue>
    </source>
</reference>
<evidence type="ECO:0000313" key="3">
    <source>
        <dbReference type="Proteomes" id="UP000886595"/>
    </source>
</evidence>
<dbReference type="PANTHER" id="PTHR31228">
    <property type="entry name" value="CYSTATIN/MONELLIN SUPERFAMILY PROTEIN"/>
    <property type="match status" value="1"/>
</dbReference>
<dbReference type="Gene3D" id="3.10.450.10">
    <property type="match status" value="1"/>
</dbReference>
<feature type="compositionally biased region" description="Low complexity" evidence="1">
    <location>
        <begin position="198"/>
        <end position="208"/>
    </location>
</feature>
<accession>A0A8X7QLN8</accession>
<feature type="compositionally biased region" description="Polar residues" evidence="1">
    <location>
        <begin position="1"/>
        <end position="16"/>
    </location>
</feature>
<organism evidence="2 3">
    <name type="scientific">Brassica carinata</name>
    <name type="common">Ethiopian mustard</name>
    <name type="synonym">Abyssinian cabbage</name>
    <dbReference type="NCBI Taxonomy" id="52824"/>
    <lineage>
        <taxon>Eukaryota</taxon>
        <taxon>Viridiplantae</taxon>
        <taxon>Streptophyta</taxon>
        <taxon>Embryophyta</taxon>
        <taxon>Tracheophyta</taxon>
        <taxon>Spermatophyta</taxon>
        <taxon>Magnoliopsida</taxon>
        <taxon>eudicotyledons</taxon>
        <taxon>Gunneridae</taxon>
        <taxon>Pentapetalae</taxon>
        <taxon>rosids</taxon>
        <taxon>malvids</taxon>
        <taxon>Brassicales</taxon>
        <taxon>Brassicaceae</taxon>
        <taxon>Brassiceae</taxon>
        <taxon>Brassica</taxon>
    </lineage>
</organism>
<feature type="compositionally biased region" description="Acidic residues" evidence="1">
    <location>
        <begin position="25"/>
        <end position="38"/>
    </location>
</feature>
<dbReference type="Proteomes" id="UP000886595">
    <property type="component" value="Unassembled WGS sequence"/>
</dbReference>
<dbReference type="InterPro" id="IPR046350">
    <property type="entry name" value="Cystatin_sf"/>
</dbReference>
<dbReference type="NCBIfam" id="TIGR01638">
    <property type="entry name" value="Atha_cystat_rel"/>
    <property type="match status" value="2"/>
</dbReference>
<dbReference type="AlphaFoldDB" id="A0A8X7QLN8"/>
<name>A0A8X7QLN8_BRACI</name>
<feature type="region of interest" description="Disordered" evidence="1">
    <location>
        <begin position="1"/>
        <end position="70"/>
    </location>
</feature>
<gene>
    <name evidence="2" type="ORF">Bca52824_067274</name>
</gene>
<evidence type="ECO:0000256" key="1">
    <source>
        <dbReference type="SAM" id="MobiDB-lite"/>
    </source>
</evidence>
<dbReference type="InterPro" id="IPR006525">
    <property type="entry name" value="Cystatin-related_pln"/>
</dbReference>